<keyword evidence="2" id="KW-1185">Reference proteome</keyword>
<gene>
    <name evidence="1" type="ORF">Q9L58_009005</name>
</gene>
<accession>A0ABR3G854</accession>
<dbReference type="Proteomes" id="UP001447188">
    <property type="component" value="Unassembled WGS sequence"/>
</dbReference>
<comment type="caution">
    <text evidence="1">The sequence shown here is derived from an EMBL/GenBank/DDBJ whole genome shotgun (WGS) entry which is preliminary data.</text>
</comment>
<dbReference type="EMBL" id="JBBBZM010000186">
    <property type="protein sequence ID" value="KAL0632105.1"/>
    <property type="molecule type" value="Genomic_DNA"/>
</dbReference>
<sequence>MCHEMSIPADHSTIVKFDNESDQHYKVIRGHLQRLVKDAPKVIMKRFPKEHDIAQKQSAFLHQSQNGSMVSPEIVQIIRAAVPIILGAFAEVRQLLHVSKGLEAKISVALRRFDKEAGIFRARRNALLGLYSRPSELDWDLPSSLCLFTMIEAMDSYNGEKLRDIHEDSQEIATTMVKILSKLRDVFNPDERPTLDHQETRKQRVRTLRKEVLEPITELAITMSGCNEDFRTALD</sequence>
<name>A0ABR3G854_9PEZI</name>
<evidence type="ECO:0000313" key="1">
    <source>
        <dbReference type="EMBL" id="KAL0632105.1"/>
    </source>
</evidence>
<reference evidence="1 2" key="1">
    <citation type="submission" date="2024-02" db="EMBL/GenBank/DDBJ databases">
        <title>Discinaceae phylogenomics.</title>
        <authorList>
            <person name="Dirks A.C."/>
            <person name="James T.Y."/>
        </authorList>
    </citation>
    <scope>NUCLEOTIDE SEQUENCE [LARGE SCALE GENOMIC DNA]</scope>
    <source>
        <strain evidence="1 2">ACD0624</strain>
    </source>
</reference>
<protein>
    <submittedName>
        <fullName evidence="1">Uncharacterized protein</fullName>
    </submittedName>
</protein>
<proteinExistence type="predicted"/>
<evidence type="ECO:0000313" key="2">
    <source>
        <dbReference type="Proteomes" id="UP001447188"/>
    </source>
</evidence>
<organism evidence="1 2">
    <name type="scientific">Discina gigas</name>
    <dbReference type="NCBI Taxonomy" id="1032678"/>
    <lineage>
        <taxon>Eukaryota</taxon>
        <taxon>Fungi</taxon>
        <taxon>Dikarya</taxon>
        <taxon>Ascomycota</taxon>
        <taxon>Pezizomycotina</taxon>
        <taxon>Pezizomycetes</taxon>
        <taxon>Pezizales</taxon>
        <taxon>Discinaceae</taxon>
        <taxon>Discina</taxon>
    </lineage>
</organism>